<feature type="transmembrane region" description="Helical" evidence="7">
    <location>
        <begin position="99"/>
        <end position="120"/>
    </location>
</feature>
<feature type="transmembrane region" description="Helical" evidence="7">
    <location>
        <begin position="191"/>
        <end position="213"/>
    </location>
</feature>
<proteinExistence type="predicted"/>
<keyword evidence="2" id="KW-1003">Cell membrane</keyword>
<dbReference type="Proteomes" id="UP000006015">
    <property type="component" value="Unassembled WGS sequence"/>
</dbReference>
<keyword evidence="5 7" id="KW-0472">Membrane</keyword>
<evidence type="ECO:0000256" key="2">
    <source>
        <dbReference type="ARBA" id="ARBA00022475"/>
    </source>
</evidence>
<feature type="region of interest" description="Disordered" evidence="6">
    <location>
        <begin position="37"/>
        <end position="89"/>
    </location>
</feature>
<feature type="transmembrane region" description="Helical" evidence="7">
    <location>
        <begin position="298"/>
        <end position="321"/>
    </location>
</feature>
<name>A0ABP2IDF8_CORAM</name>
<dbReference type="SUPFAM" id="SSF103473">
    <property type="entry name" value="MFS general substrate transporter"/>
    <property type="match status" value="1"/>
</dbReference>
<feature type="transmembrane region" description="Helical" evidence="7">
    <location>
        <begin position="454"/>
        <end position="474"/>
    </location>
</feature>
<reference evidence="9 10" key="1">
    <citation type="submission" date="2010-04" db="EMBL/GenBank/DDBJ databases">
        <authorList>
            <person name="Weinstock G."/>
            <person name="Sodergren E."/>
            <person name="Clifton S."/>
            <person name="Fulton L."/>
            <person name="Fulton B."/>
            <person name="Courtney L."/>
            <person name="Fronick C."/>
            <person name="Harrison M."/>
            <person name="Strong C."/>
            <person name="Farmer C."/>
            <person name="Delahaunty K."/>
            <person name="Markovic C."/>
            <person name="Hall O."/>
            <person name="Minx P."/>
            <person name="Tomlinson C."/>
            <person name="Mitreva M."/>
            <person name="Hou S."/>
            <person name="Wollam A."/>
            <person name="Pepin K.H."/>
            <person name="Johnson M."/>
            <person name="Bhonagiri V."/>
            <person name="Zhang X."/>
            <person name="Suruliraj S."/>
            <person name="Warren W."/>
            <person name="Chinwalla A."/>
            <person name="Mardis E.R."/>
            <person name="Wilson R.K."/>
        </authorList>
    </citation>
    <scope>NUCLEOTIDE SEQUENCE [LARGE SCALE GENOMIC DNA]</scope>
    <source>
        <strain evidence="9 10">DSM 20306</strain>
    </source>
</reference>
<evidence type="ECO:0000256" key="1">
    <source>
        <dbReference type="ARBA" id="ARBA00004651"/>
    </source>
</evidence>
<evidence type="ECO:0000256" key="3">
    <source>
        <dbReference type="ARBA" id="ARBA00022692"/>
    </source>
</evidence>
<feature type="transmembrane region" description="Helical" evidence="7">
    <location>
        <begin position="225"/>
        <end position="244"/>
    </location>
</feature>
<keyword evidence="3 7" id="KW-0812">Transmembrane</keyword>
<evidence type="ECO:0000256" key="4">
    <source>
        <dbReference type="ARBA" id="ARBA00022989"/>
    </source>
</evidence>
<dbReference type="Pfam" id="PF07690">
    <property type="entry name" value="MFS_1"/>
    <property type="match status" value="1"/>
</dbReference>
<feature type="transmembrane region" description="Helical" evidence="7">
    <location>
        <begin position="167"/>
        <end position="185"/>
    </location>
</feature>
<dbReference type="PROSITE" id="PS50850">
    <property type="entry name" value="MFS"/>
    <property type="match status" value="1"/>
</dbReference>
<accession>A0ABP2IDF8</accession>
<feature type="transmembrane region" description="Helical" evidence="7">
    <location>
        <begin position="386"/>
        <end position="406"/>
    </location>
</feature>
<evidence type="ECO:0000313" key="9">
    <source>
        <dbReference type="EMBL" id="EFG80525.1"/>
    </source>
</evidence>
<dbReference type="InterPro" id="IPR036259">
    <property type="entry name" value="MFS_trans_sf"/>
</dbReference>
<dbReference type="EMBL" id="ADNS01000031">
    <property type="protein sequence ID" value="EFG80525.1"/>
    <property type="molecule type" value="Genomic_DNA"/>
</dbReference>
<dbReference type="PANTHER" id="PTHR43124:SF3">
    <property type="entry name" value="CHLORAMPHENICOL EFFLUX PUMP RV0191"/>
    <property type="match status" value="1"/>
</dbReference>
<feature type="compositionally biased region" description="Basic and acidic residues" evidence="6">
    <location>
        <begin position="37"/>
        <end position="55"/>
    </location>
</feature>
<evidence type="ECO:0000256" key="5">
    <source>
        <dbReference type="ARBA" id="ARBA00023136"/>
    </source>
</evidence>
<keyword evidence="10" id="KW-1185">Reference proteome</keyword>
<feature type="transmembrane region" description="Helical" evidence="7">
    <location>
        <begin position="256"/>
        <end position="277"/>
    </location>
</feature>
<evidence type="ECO:0000256" key="6">
    <source>
        <dbReference type="SAM" id="MobiDB-lite"/>
    </source>
</evidence>
<feature type="compositionally biased region" description="Polar residues" evidence="6">
    <location>
        <begin position="60"/>
        <end position="72"/>
    </location>
</feature>
<feature type="domain" description="Major facilitator superfamily (MFS) profile" evidence="8">
    <location>
        <begin position="101"/>
        <end position="476"/>
    </location>
</feature>
<evidence type="ECO:0000256" key="7">
    <source>
        <dbReference type="SAM" id="Phobius"/>
    </source>
</evidence>
<comment type="caution">
    <text evidence="9">The sequence shown here is derived from an EMBL/GenBank/DDBJ whole genome shotgun (WGS) entry which is preliminary data.</text>
</comment>
<gene>
    <name evidence="9" type="ORF">HMPREF0281_02619</name>
</gene>
<protein>
    <submittedName>
        <fullName evidence="9">Transporter, major facilitator family protein</fullName>
    </submittedName>
</protein>
<feature type="transmembrane region" description="Helical" evidence="7">
    <location>
        <begin position="333"/>
        <end position="351"/>
    </location>
</feature>
<dbReference type="InterPro" id="IPR020846">
    <property type="entry name" value="MFS_dom"/>
</dbReference>
<evidence type="ECO:0000259" key="8">
    <source>
        <dbReference type="PROSITE" id="PS50850"/>
    </source>
</evidence>
<dbReference type="InterPro" id="IPR011701">
    <property type="entry name" value="MFS"/>
</dbReference>
<dbReference type="CDD" id="cd17324">
    <property type="entry name" value="MFS_NepI_like"/>
    <property type="match status" value="1"/>
</dbReference>
<comment type="subcellular location">
    <subcellularLocation>
        <location evidence="1">Cell membrane</location>
        <topology evidence="1">Multi-pass membrane protein</topology>
    </subcellularLocation>
</comment>
<keyword evidence="4 7" id="KW-1133">Transmembrane helix</keyword>
<dbReference type="InterPro" id="IPR050189">
    <property type="entry name" value="MFS_Efflux_Transporters"/>
</dbReference>
<feature type="transmembrane region" description="Helical" evidence="7">
    <location>
        <begin position="140"/>
        <end position="160"/>
    </location>
</feature>
<dbReference type="Gene3D" id="1.20.1250.20">
    <property type="entry name" value="MFS general substrate transporter like domains"/>
    <property type="match status" value="2"/>
</dbReference>
<sequence length="476" mass="49969">MWCDARWLVTVSINHLTCKFFTQLGNVARVNDMRGKAEENGKGRHSDNDHVDGRLGEVGQPTSDGGQMTDSSRTNEPRRPRIQRHPRPVQTTISNTRRIIVVIVLAMGGFGIGTTEFVSMGLLPMISGDLGISEEQASHIISAYALGVVVGAPMITALTGKIPRRRLLIILMVAFIIGNGLGIFAEDYAVLMVARFIAGLPHGAYFSVAGLSAASMAPAGARGKAVAMVGMGLSVATVLGVPAAQALGSAMGWQAAYALVVIVGVLTLAGLWILMPHMTRMPPTSVKTELGAFARPQVWLSLAMGAVGFGGMFAVYTYITWTMTERAGMAESLMWLVLMIYGIGNVAGNYFGGWLADRSLEKGILFSLVTICLILVAFFFTSHNPILGTINFGLIGFFGASLTPSLQIRLMDVAGDAQTLAASLNHSALNLANAAGAAIGGIVVGAGMGYASPALAGAALSAAAILIWIGAQFVKK</sequence>
<feature type="transmembrane region" description="Helical" evidence="7">
    <location>
        <begin position="363"/>
        <end position="380"/>
    </location>
</feature>
<organism evidence="9 10">
    <name type="scientific">Corynebacterium ammoniagenes DSM 20306</name>
    <dbReference type="NCBI Taxonomy" id="649754"/>
    <lineage>
        <taxon>Bacteria</taxon>
        <taxon>Bacillati</taxon>
        <taxon>Actinomycetota</taxon>
        <taxon>Actinomycetes</taxon>
        <taxon>Mycobacteriales</taxon>
        <taxon>Corynebacteriaceae</taxon>
        <taxon>Corynebacterium</taxon>
    </lineage>
</organism>
<dbReference type="PANTHER" id="PTHR43124">
    <property type="entry name" value="PURINE EFFLUX PUMP PBUE"/>
    <property type="match status" value="1"/>
</dbReference>
<feature type="transmembrane region" description="Helical" evidence="7">
    <location>
        <begin position="427"/>
        <end position="448"/>
    </location>
</feature>
<evidence type="ECO:0000313" key="10">
    <source>
        <dbReference type="Proteomes" id="UP000006015"/>
    </source>
</evidence>